<sequence>MKIGIGKLIIILFIIIIGIVAGIFYMENAEVDMIIKPLFWRIYPNYNNLIGIEINISNNAPFEQRFNVTIIGYYNPSGPTLLPVSNTTTIIAKPHSSLSKILYLTFNTKGYIIPEFEKMYVIVNGLYGYKKVINNFYDNNLYTLNVSEVFAYLAGISNNQFPTLSITGSFTPTGYFNYSYNLNYFQYNYTNNAAYFIVEFNLLPHLSTSKYLPPGRYNITFSFLNYTRSFNFNVNYNTNVLSFYLISPLSKYYTLTIIIKGHNEYYYGSFDVSLT</sequence>
<accession>A0AAQ4CNN3</accession>
<evidence type="ECO:0000313" key="3">
    <source>
        <dbReference type="Proteomes" id="UP001319921"/>
    </source>
</evidence>
<gene>
    <name evidence="2" type="ORF">SACC_04310</name>
</gene>
<dbReference type="KEGG" id="scas:SACC_04310"/>
<name>A0AAQ4CNN3_9CREN</name>
<dbReference type="AlphaFoldDB" id="A0AAQ4CNN3"/>
<keyword evidence="1" id="KW-0472">Membrane</keyword>
<reference evidence="2 3" key="1">
    <citation type="journal article" date="2022" name="Microbiol. Resour. Announc.">
        <title>Complete Genome Sequence of the Hyperthermophilic and Acidophilic Archaeon Saccharolobus caldissimus Strain HS-3T.</title>
        <authorList>
            <person name="Sakai H.D."/>
            <person name="Kurosawa N."/>
        </authorList>
    </citation>
    <scope>NUCLEOTIDE SEQUENCE [LARGE SCALE GENOMIC DNA]</scope>
    <source>
        <strain evidence="2 3">JCM32116</strain>
    </source>
</reference>
<keyword evidence="1" id="KW-0812">Transmembrane</keyword>
<dbReference type="RefSeq" id="WP_229571411.1">
    <property type="nucleotide sequence ID" value="NZ_AP025226.1"/>
</dbReference>
<protein>
    <submittedName>
        <fullName evidence="2">Uncharacterized protein</fullName>
    </submittedName>
</protein>
<organism evidence="2 3">
    <name type="scientific">Saccharolobus caldissimus</name>
    <dbReference type="NCBI Taxonomy" id="1702097"/>
    <lineage>
        <taxon>Archaea</taxon>
        <taxon>Thermoproteota</taxon>
        <taxon>Thermoprotei</taxon>
        <taxon>Sulfolobales</taxon>
        <taxon>Sulfolobaceae</taxon>
        <taxon>Saccharolobus</taxon>
    </lineage>
</organism>
<evidence type="ECO:0000313" key="2">
    <source>
        <dbReference type="EMBL" id="BDB97414.1"/>
    </source>
</evidence>
<dbReference type="GeneID" id="68865161"/>
<evidence type="ECO:0000256" key="1">
    <source>
        <dbReference type="SAM" id="Phobius"/>
    </source>
</evidence>
<keyword evidence="3" id="KW-1185">Reference proteome</keyword>
<dbReference type="EMBL" id="AP025226">
    <property type="protein sequence ID" value="BDB97414.1"/>
    <property type="molecule type" value="Genomic_DNA"/>
</dbReference>
<proteinExistence type="predicted"/>
<keyword evidence="1" id="KW-1133">Transmembrane helix</keyword>
<feature type="transmembrane region" description="Helical" evidence="1">
    <location>
        <begin position="7"/>
        <end position="26"/>
    </location>
</feature>
<dbReference type="Proteomes" id="UP001319921">
    <property type="component" value="Chromosome"/>
</dbReference>